<dbReference type="InterPro" id="IPR004045">
    <property type="entry name" value="Glutathione_S-Trfase_N"/>
</dbReference>
<dbReference type="OrthoDB" id="4951845at2759"/>
<dbReference type="CDD" id="cd03038">
    <property type="entry name" value="GST_N_etherase_LigE"/>
    <property type="match status" value="1"/>
</dbReference>
<sequence length="242" mass="27981">MSDLITLYDIPSQLPEQAWSPNVWKARFSLNLKGLKYKTVWVEFPDIEALYKQLSLEPTEPRVPKYTLPVIHDPSTNRAISNSVEIARYLDATYPATTLLFPPGSEALQGIEDRNAFESLQYIMLPITCVNLNPVSETYYRRTRETRYGKRLEELSPIGLQREEHWKRVQEAFGVVASLLEGKKFVLGDTISFADVTIASWVLWIKRSIGAQSQEWKDIEEWNGGRWSTYIAQFKEYEKVIV</sequence>
<dbReference type="SUPFAM" id="SSF47616">
    <property type="entry name" value="GST C-terminal domain-like"/>
    <property type="match status" value="1"/>
</dbReference>
<proteinExistence type="inferred from homology"/>
<dbReference type="Gene3D" id="3.40.30.10">
    <property type="entry name" value="Glutaredoxin"/>
    <property type="match status" value="1"/>
</dbReference>
<accession>A0A0C3BUX9</accession>
<dbReference type="STRING" id="765440.A0A0C3BUX9"/>
<dbReference type="Proteomes" id="UP000054166">
    <property type="component" value="Unassembled WGS sequence"/>
</dbReference>
<dbReference type="AlphaFoldDB" id="A0A0C3BUX9"/>
<dbReference type="SUPFAM" id="SSF52833">
    <property type="entry name" value="Thioredoxin-like"/>
    <property type="match status" value="1"/>
</dbReference>
<feature type="domain" description="GST N-terminal" evidence="2">
    <location>
        <begin position="10"/>
        <end position="98"/>
    </location>
</feature>
<evidence type="ECO:0000256" key="1">
    <source>
        <dbReference type="ARBA" id="ARBA00007409"/>
    </source>
</evidence>
<dbReference type="InParanoid" id="A0A0C3BUX9"/>
<reference evidence="3 4" key="1">
    <citation type="submission" date="2014-04" db="EMBL/GenBank/DDBJ databases">
        <authorList>
            <consortium name="DOE Joint Genome Institute"/>
            <person name="Kuo A."/>
            <person name="Tarkka M."/>
            <person name="Buscot F."/>
            <person name="Kohler A."/>
            <person name="Nagy L.G."/>
            <person name="Floudas D."/>
            <person name="Copeland A."/>
            <person name="Barry K.W."/>
            <person name="Cichocki N."/>
            <person name="Veneault-Fourrey C."/>
            <person name="LaButti K."/>
            <person name="Lindquist E.A."/>
            <person name="Lipzen A."/>
            <person name="Lundell T."/>
            <person name="Morin E."/>
            <person name="Murat C."/>
            <person name="Sun H."/>
            <person name="Tunlid A."/>
            <person name="Henrissat B."/>
            <person name="Grigoriev I.V."/>
            <person name="Hibbett D.S."/>
            <person name="Martin F."/>
            <person name="Nordberg H.P."/>
            <person name="Cantor M.N."/>
            <person name="Hua S.X."/>
        </authorList>
    </citation>
    <scope>NUCLEOTIDE SEQUENCE [LARGE SCALE GENOMIC DNA]</scope>
    <source>
        <strain evidence="3 4">F 1598</strain>
    </source>
</reference>
<dbReference type="Pfam" id="PF22041">
    <property type="entry name" value="GST_C_7"/>
    <property type="match status" value="1"/>
</dbReference>
<dbReference type="HOGENOM" id="CLU_011226_4_0_1"/>
<reference evidence="4" key="2">
    <citation type="submission" date="2015-01" db="EMBL/GenBank/DDBJ databases">
        <title>Evolutionary Origins and Diversification of the Mycorrhizal Mutualists.</title>
        <authorList>
            <consortium name="DOE Joint Genome Institute"/>
            <consortium name="Mycorrhizal Genomics Consortium"/>
            <person name="Kohler A."/>
            <person name="Kuo A."/>
            <person name="Nagy L.G."/>
            <person name="Floudas D."/>
            <person name="Copeland A."/>
            <person name="Barry K.W."/>
            <person name="Cichocki N."/>
            <person name="Veneault-Fourrey C."/>
            <person name="LaButti K."/>
            <person name="Lindquist E.A."/>
            <person name="Lipzen A."/>
            <person name="Lundell T."/>
            <person name="Morin E."/>
            <person name="Murat C."/>
            <person name="Riley R."/>
            <person name="Ohm R."/>
            <person name="Sun H."/>
            <person name="Tunlid A."/>
            <person name="Henrissat B."/>
            <person name="Grigoriev I.V."/>
            <person name="Hibbett D.S."/>
            <person name="Martin F."/>
        </authorList>
    </citation>
    <scope>NUCLEOTIDE SEQUENCE [LARGE SCALE GENOMIC DNA]</scope>
    <source>
        <strain evidence="4">F 1598</strain>
    </source>
</reference>
<dbReference type="InterPro" id="IPR054416">
    <property type="entry name" value="GST_UstS-like_C"/>
</dbReference>
<dbReference type="Gene3D" id="1.20.1050.10">
    <property type="match status" value="1"/>
</dbReference>
<dbReference type="PROSITE" id="PS50404">
    <property type="entry name" value="GST_NTER"/>
    <property type="match status" value="1"/>
</dbReference>
<dbReference type="PANTHER" id="PTHR44051:SF8">
    <property type="entry name" value="GLUTATHIONE S-TRANSFERASE GSTA"/>
    <property type="match status" value="1"/>
</dbReference>
<name>A0A0C3BUX9_PILCF</name>
<evidence type="ECO:0000313" key="4">
    <source>
        <dbReference type="Proteomes" id="UP000054166"/>
    </source>
</evidence>
<dbReference type="InterPro" id="IPR036249">
    <property type="entry name" value="Thioredoxin-like_sf"/>
</dbReference>
<gene>
    <name evidence="3" type="ORF">PILCRDRAFT_97761</name>
</gene>
<dbReference type="InterPro" id="IPR036282">
    <property type="entry name" value="Glutathione-S-Trfase_C_sf"/>
</dbReference>
<dbReference type="EMBL" id="KN833001">
    <property type="protein sequence ID" value="KIM81117.1"/>
    <property type="molecule type" value="Genomic_DNA"/>
</dbReference>
<evidence type="ECO:0000313" key="3">
    <source>
        <dbReference type="EMBL" id="KIM81117.1"/>
    </source>
</evidence>
<dbReference type="PANTHER" id="PTHR44051">
    <property type="entry name" value="GLUTATHIONE S-TRANSFERASE-RELATED"/>
    <property type="match status" value="1"/>
</dbReference>
<dbReference type="Pfam" id="PF13409">
    <property type="entry name" value="GST_N_2"/>
    <property type="match status" value="1"/>
</dbReference>
<comment type="similarity">
    <text evidence="1">Belongs to the GST superfamily.</text>
</comment>
<organism evidence="3 4">
    <name type="scientific">Piloderma croceum (strain F 1598)</name>
    <dbReference type="NCBI Taxonomy" id="765440"/>
    <lineage>
        <taxon>Eukaryota</taxon>
        <taxon>Fungi</taxon>
        <taxon>Dikarya</taxon>
        <taxon>Basidiomycota</taxon>
        <taxon>Agaricomycotina</taxon>
        <taxon>Agaricomycetes</taxon>
        <taxon>Agaricomycetidae</taxon>
        <taxon>Atheliales</taxon>
        <taxon>Atheliaceae</taxon>
        <taxon>Piloderma</taxon>
    </lineage>
</organism>
<protein>
    <recommendedName>
        <fullName evidence="2">GST N-terminal domain-containing protein</fullName>
    </recommendedName>
</protein>
<evidence type="ECO:0000259" key="2">
    <source>
        <dbReference type="PROSITE" id="PS50404"/>
    </source>
</evidence>
<keyword evidence="4" id="KW-1185">Reference proteome</keyword>